<feature type="region of interest" description="Disordered" evidence="1">
    <location>
        <begin position="227"/>
        <end position="246"/>
    </location>
</feature>
<feature type="region of interest" description="Disordered" evidence="1">
    <location>
        <begin position="1"/>
        <end position="161"/>
    </location>
</feature>
<keyword evidence="4" id="KW-1185">Reference proteome</keyword>
<reference evidence="3 4" key="1">
    <citation type="submission" date="2021-04" db="EMBL/GenBank/DDBJ databases">
        <authorList>
            <person name="De Guttry C."/>
            <person name="Zahm M."/>
            <person name="Klopp C."/>
            <person name="Cabau C."/>
            <person name="Louis A."/>
            <person name="Berthelot C."/>
            <person name="Parey E."/>
            <person name="Roest Crollius H."/>
            <person name="Montfort J."/>
            <person name="Robinson-Rechavi M."/>
            <person name="Bucao C."/>
            <person name="Bouchez O."/>
            <person name="Gislard M."/>
            <person name="Lluch J."/>
            <person name="Milhes M."/>
            <person name="Lampietro C."/>
            <person name="Lopez Roques C."/>
            <person name="Donnadieu C."/>
            <person name="Braasch I."/>
            <person name="Desvignes T."/>
            <person name="Postlethwait J."/>
            <person name="Bobe J."/>
            <person name="Wedekind C."/>
            <person name="Guiguen Y."/>
        </authorList>
    </citation>
    <scope>NUCLEOTIDE SEQUENCE [LARGE SCALE GENOMIC DNA]</scope>
    <source>
        <strain evidence="3">Cs_M1</strain>
        <tissue evidence="3">Blood</tissue>
    </source>
</reference>
<feature type="compositionally biased region" description="Basic and acidic residues" evidence="1">
    <location>
        <begin position="135"/>
        <end position="155"/>
    </location>
</feature>
<dbReference type="AlphaFoldDB" id="A0AAN8R767"/>
<name>A0AAN8R767_9TELE</name>
<dbReference type="Pfam" id="PF10180">
    <property type="entry name" value="WKF"/>
    <property type="match status" value="1"/>
</dbReference>
<dbReference type="Proteomes" id="UP001356427">
    <property type="component" value="Unassembled WGS sequence"/>
</dbReference>
<feature type="domain" description="WKF" evidence="2">
    <location>
        <begin position="165"/>
        <end position="226"/>
    </location>
</feature>
<dbReference type="InterPro" id="IPR019327">
    <property type="entry name" value="WKF"/>
</dbReference>
<dbReference type="PANTHER" id="PTHR22306:SF2">
    <property type="entry name" value="CHROMOSOME 7 OPEN READING FRAME 50"/>
    <property type="match status" value="1"/>
</dbReference>
<evidence type="ECO:0000256" key="1">
    <source>
        <dbReference type="SAM" id="MobiDB-lite"/>
    </source>
</evidence>
<sequence length="256" mass="29317">MAKSKSCESEPKGSGSKRKKLNSNERDVCIDENMESKVKKNRKNTYIEDAPIPAPTVSKNTEDVGTNSKKHKQPADDAQKEKKGKKKNKTSEIPEPTIVPAAAEDEEEDEVMEGEEDLSPEERRVLERKMKKILKKEQKDQLKAEGKTEDKDEASKPIAPQQALDYLTCWAKNRKEWKFQKTRQTWLLQHMFDSEKIPDENFSVLLSYLEGLRGGARDTTVQKAETLVREQEGEGEQDTEAQQRTQRAREIIQLLS</sequence>
<feature type="compositionally biased region" description="Polar residues" evidence="1">
    <location>
        <begin position="57"/>
        <end position="67"/>
    </location>
</feature>
<feature type="compositionally biased region" description="Acidic residues" evidence="1">
    <location>
        <begin position="103"/>
        <end position="119"/>
    </location>
</feature>
<protein>
    <recommendedName>
        <fullName evidence="2">WKF domain-containing protein</fullName>
    </recommendedName>
</protein>
<organism evidence="3 4">
    <name type="scientific">Coregonus suidteri</name>
    <dbReference type="NCBI Taxonomy" id="861788"/>
    <lineage>
        <taxon>Eukaryota</taxon>
        <taxon>Metazoa</taxon>
        <taxon>Chordata</taxon>
        <taxon>Craniata</taxon>
        <taxon>Vertebrata</taxon>
        <taxon>Euteleostomi</taxon>
        <taxon>Actinopterygii</taxon>
        <taxon>Neopterygii</taxon>
        <taxon>Teleostei</taxon>
        <taxon>Protacanthopterygii</taxon>
        <taxon>Salmoniformes</taxon>
        <taxon>Salmonidae</taxon>
        <taxon>Coregoninae</taxon>
        <taxon>Coregonus</taxon>
    </lineage>
</organism>
<feature type="compositionally biased region" description="Basic and acidic residues" evidence="1">
    <location>
        <begin position="1"/>
        <end position="11"/>
    </location>
</feature>
<gene>
    <name evidence="3" type="ORF">J4Q44_G00009930</name>
</gene>
<comment type="caution">
    <text evidence="3">The sequence shown here is derived from an EMBL/GenBank/DDBJ whole genome shotgun (WGS) entry which is preliminary data.</text>
</comment>
<dbReference type="PANTHER" id="PTHR22306">
    <property type="entry name" value="CHROMOSOME 7 OPEN READING FRAME 50"/>
    <property type="match status" value="1"/>
</dbReference>
<proteinExistence type="predicted"/>
<evidence type="ECO:0000313" key="4">
    <source>
        <dbReference type="Proteomes" id="UP001356427"/>
    </source>
</evidence>
<evidence type="ECO:0000313" key="3">
    <source>
        <dbReference type="EMBL" id="KAK6329015.1"/>
    </source>
</evidence>
<dbReference type="EMBL" id="JAGTTL010000001">
    <property type="protein sequence ID" value="KAK6329015.1"/>
    <property type="molecule type" value="Genomic_DNA"/>
</dbReference>
<feature type="compositionally biased region" description="Basic and acidic residues" evidence="1">
    <location>
        <begin position="22"/>
        <end position="38"/>
    </location>
</feature>
<accession>A0AAN8R767</accession>
<evidence type="ECO:0000259" key="2">
    <source>
        <dbReference type="Pfam" id="PF10180"/>
    </source>
</evidence>